<feature type="transmembrane region" description="Helical" evidence="1">
    <location>
        <begin position="42"/>
        <end position="66"/>
    </location>
</feature>
<dbReference type="EMBL" id="CP022743">
    <property type="protein sequence ID" value="ASU35283.1"/>
    <property type="molecule type" value="Genomic_DNA"/>
</dbReference>
<dbReference type="Proteomes" id="UP000215002">
    <property type="component" value="Chromosome"/>
</dbReference>
<feature type="transmembrane region" description="Helical" evidence="1">
    <location>
        <begin position="103"/>
        <end position="121"/>
    </location>
</feature>
<feature type="transmembrane region" description="Helical" evidence="1">
    <location>
        <begin position="78"/>
        <end position="97"/>
    </location>
</feature>
<name>A0A223NZI5_9SPHI</name>
<evidence type="ECO:0000313" key="2">
    <source>
        <dbReference type="EMBL" id="ASU35283.1"/>
    </source>
</evidence>
<reference evidence="2 3" key="1">
    <citation type="submission" date="2017-08" db="EMBL/GenBank/DDBJ databases">
        <title>Complete genome sequence of Mucilaginibacter sp. strain BJC16-A31.</title>
        <authorList>
            <consortium name="Henan University of Science and Technology"/>
            <person name="You X."/>
        </authorList>
    </citation>
    <scope>NUCLEOTIDE SEQUENCE [LARGE SCALE GENOMIC DNA]</scope>
    <source>
        <strain evidence="2 3">BJC16-A31</strain>
    </source>
</reference>
<dbReference type="AlphaFoldDB" id="A0A223NZI5"/>
<evidence type="ECO:0000313" key="3">
    <source>
        <dbReference type="Proteomes" id="UP000215002"/>
    </source>
</evidence>
<keyword evidence="1" id="KW-1133">Transmembrane helix</keyword>
<dbReference type="OrthoDB" id="794763at2"/>
<sequence length="128" mass="14510">MGKTILLNLFKTFILSLIISIAIFSAYYGITRKGADYGHAVQLIMVGAFYLNGILLMMALPALFLAYPSIWMKPVFRLFLYFSGPLAFILTNFTLPLNSVDTIFYILTGVVFFIIHAIFYYKLVKKNG</sequence>
<proteinExistence type="predicted"/>
<keyword evidence="3" id="KW-1185">Reference proteome</keyword>
<protein>
    <submittedName>
        <fullName evidence="2">Uncharacterized protein</fullName>
    </submittedName>
</protein>
<keyword evidence="1" id="KW-0812">Transmembrane</keyword>
<organism evidence="2 3">
    <name type="scientific">Mucilaginibacter xinganensis</name>
    <dbReference type="NCBI Taxonomy" id="1234841"/>
    <lineage>
        <taxon>Bacteria</taxon>
        <taxon>Pseudomonadati</taxon>
        <taxon>Bacteroidota</taxon>
        <taxon>Sphingobacteriia</taxon>
        <taxon>Sphingobacteriales</taxon>
        <taxon>Sphingobacteriaceae</taxon>
        <taxon>Mucilaginibacter</taxon>
    </lineage>
</organism>
<gene>
    <name evidence="2" type="ORF">MuYL_3398</name>
</gene>
<dbReference type="KEGG" id="muc:MuYL_3398"/>
<feature type="transmembrane region" description="Helical" evidence="1">
    <location>
        <begin position="12"/>
        <end position="30"/>
    </location>
</feature>
<evidence type="ECO:0000256" key="1">
    <source>
        <dbReference type="SAM" id="Phobius"/>
    </source>
</evidence>
<keyword evidence="1" id="KW-0472">Membrane</keyword>
<dbReference type="RefSeq" id="WP_094571494.1">
    <property type="nucleotide sequence ID" value="NZ_CP022743.1"/>
</dbReference>
<accession>A0A223NZI5</accession>